<name>A0A942E0N9_9HYPH</name>
<protein>
    <submittedName>
        <fullName evidence="1">Uncharacterized protein</fullName>
    </submittedName>
</protein>
<comment type="caution">
    <text evidence="1">The sequence shown here is derived from an EMBL/GenBank/DDBJ whole genome shotgun (WGS) entry which is preliminary data.</text>
</comment>
<dbReference type="Proteomes" id="UP000680348">
    <property type="component" value="Unassembled WGS sequence"/>
</dbReference>
<dbReference type="AlphaFoldDB" id="A0A942E0N9"/>
<evidence type="ECO:0000313" key="2">
    <source>
        <dbReference type="Proteomes" id="UP000680348"/>
    </source>
</evidence>
<gene>
    <name evidence="1" type="ORF">KEU06_09480</name>
</gene>
<keyword evidence="2" id="KW-1185">Reference proteome</keyword>
<dbReference type="RefSeq" id="WP_188254398.1">
    <property type="nucleotide sequence ID" value="NZ_JABVCF010000004.1"/>
</dbReference>
<sequence>MLVIIVERFPEKGVANFTGMNLPAVPRVGDLVALNETMKMVENVAWGDGLDPQVYVKDQPAEPSALNPDAAQLTGAKVLNLKMPGNDADAETIRDYLKALLKALWAEGEGFSGKRPFGNSGWEYDLYQVLEKIGFTDRAVQNAFIFEAIKAL</sequence>
<accession>A0A942E0N9</accession>
<reference evidence="1" key="1">
    <citation type="submission" date="2021-04" db="EMBL/GenBank/DDBJ databases">
        <title>Pseudaminobacter soli sp. nov., isolated from paddy soil contaminated by heavy metals.</title>
        <authorList>
            <person name="Zhang K."/>
        </authorList>
    </citation>
    <scope>NUCLEOTIDE SEQUENCE</scope>
    <source>
        <strain evidence="1">19-2017</strain>
    </source>
</reference>
<organism evidence="1 2">
    <name type="scientific">Pseudaminobacter soli</name>
    <name type="common">ex Zhang et al. 2022</name>
    <dbReference type="NCBI Taxonomy" id="2831468"/>
    <lineage>
        <taxon>Bacteria</taxon>
        <taxon>Pseudomonadati</taxon>
        <taxon>Pseudomonadota</taxon>
        <taxon>Alphaproteobacteria</taxon>
        <taxon>Hyphomicrobiales</taxon>
        <taxon>Phyllobacteriaceae</taxon>
        <taxon>Pseudaminobacter</taxon>
    </lineage>
</organism>
<proteinExistence type="predicted"/>
<dbReference type="EMBL" id="JAGWCR010000004">
    <property type="protein sequence ID" value="MBS3648836.1"/>
    <property type="molecule type" value="Genomic_DNA"/>
</dbReference>
<evidence type="ECO:0000313" key="1">
    <source>
        <dbReference type="EMBL" id="MBS3648836.1"/>
    </source>
</evidence>